<dbReference type="RefSeq" id="WP_126018508.1">
    <property type="nucleotide sequence ID" value="NZ_CP034437.1"/>
</dbReference>
<dbReference type="AlphaFoldDB" id="A0A3Q8X833"/>
<gene>
    <name evidence="2" type="ORF">EJC50_25215</name>
</gene>
<reference evidence="3" key="1">
    <citation type="submission" date="2018-12" db="EMBL/GenBank/DDBJ databases">
        <title>Genome sequence of Peanibacillus sp.</title>
        <authorList>
            <person name="Subramani G."/>
            <person name="Srinivasan S."/>
            <person name="Kim M.K."/>
        </authorList>
    </citation>
    <scope>NUCLEOTIDE SEQUENCE [LARGE SCALE GENOMIC DNA]</scope>
    <source>
        <strain evidence="3">18JY67-1</strain>
    </source>
</reference>
<protein>
    <submittedName>
        <fullName evidence="2">Bleomycin resistance protein</fullName>
    </submittedName>
</protein>
<dbReference type="PROSITE" id="PS51819">
    <property type="entry name" value="VOC"/>
    <property type="match status" value="1"/>
</dbReference>
<dbReference type="InterPro" id="IPR029068">
    <property type="entry name" value="Glyas_Bleomycin-R_OHBP_Dase"/>
</dbReference>
<keyword evidence="3" id="KW-1185">Reference proteome</keyword>
<evidence type="ECO:0000259" key="1">
    <source>
        <dbReference type="PROSITE" id="PS51819"/>
    </source>
</evidence>
<dbReference type="SUPFAM" id="SSF54593">
    <property type="entry name" value="Glyoxalase/Bleomycin resistance protein/Dihydroxybiphenyl dioxygenase"/>
    <property type="match status" value="1"/>
</dbReference>
<dbReference type="Gene3D" id="3.10.180.10">
    <property type="entry name" value="2,3-Dihydroxybiphenyl 1,2-Dioxygenase, domain 1"/>
    <property type="match status" value="1"/>
</dbReference>
<dbReference type="EMBL" id="CP034437">
    <property type="protein sequence ID" value="AZN42621.1"/>
    <property type="molecule type" value="Genomic_DNA"/>
</dbReference>
<proteinExistence type="predicted"/>
<evidence type="ECO:0000313" key="2">
    <source>
        <dbReference type="EMBL" id="AZN42621.1"/>
    </source>
</evidence>
<accession>A0A3Q8X833</accession>
<dbReference type="KEGG" id="palb:EJC50_25215"/>
<organism evidence="2 3">
    <name type="scientific">Paenibacillus albus</name>
    <dbReference type="NCBI Taxonomy" id="2495582"/>
    <lineage>
        <taxon>Bacteria</taxon>
        <taxon>Bacillati</taxon>
        <taxon>Bacillota</taxon>
        <taxon>Bacilli</taxon>
        <taxon>Bacillales</taxon>
        <taxon>Paenibacillaceae</taxon>
        <taxon>Paenibacillus</taxon>
    </lineage>
</organism>
<dbReference type="InterPro" id="IPR037523">
    <property type="entry name" value="VOC_core"/>
</dbReference>
<evidence type="ECO:0000313" key="3">
    <source>
        <dbReference type="Proteomes" id="UP000272528"/>
    </source>
</evidence>
<dbReference type="OrthoDB" id="194298at2"/>
<sequence length="133" mass="15215">MTEIIINGSSFVLLVKNLEQTVQFYSGIGFKYEVIGDKVLHHHISRGSLTLILVEAKQEDEVNPISSRYEEQYFDVYCYTNAVDLIAQEVMDKNITIIRDPNYTNHWSEFTFCDLNGYQITVGGGVINQELIT</sequence>
<dbReference type="Proteomes" id="UP000272528">
    <property type="component" value="Chromosome"/>
</dbReference>
<name>A0A3Q8X833_9BACL</name>
<feature type="domain" description="VOC" evidence="1">
    <location>
        <begin position="7"/>
        <end position="125"/>
    </location>
</feature>